<dbReference type="InterPro" id="IPR050267">
    <property type="entry name" value="Anti-sigma-factor_SerPK"/>
</dbReference>
<name>A0ABU2U527_9ACTN</name>
<sequence>MAPPSLPQSSARLPAGASPRRSGVFDLPAVPSAVRAARSSVRGLLRRWGTGAGTGDNAVVVVSELVTNVVLHTASERVLCRVSTDGHRLRIEVEDQSLSGTVPARGCPGPDDQGGRGLVLVGALSGDWGVRDAPHGSGRVVWAELAPEPGEVITTDPHL</sequence>
<proteinExistence type="predicted"/>
<keyword evidence="4" id="KW-0067">ATP-binding</keyword>
<protein>
    <submittedName>
        <fullName evidence="4">ATP-binding protein</fullName>
    </submittedName>
</protein>
<dbReference type="InterPro" id="IPR036890">
    <property type="entry name" value="HATPase_C_sf"/>
</dbReference>
<dbReference type="SUPFAM" id="SSF55874">
    <property type="entry name" value="ATPase domain of HSP90 chaperone/DNA topoisomerase II/histidine kinase"/>
    <property type="match status" value="1"/>
</dbReference>
<feature type="domain" description="Histidine kinase/HSP90-like ATPase" evidence="3">
    <location>
        <begin position="27"/>
        <end position="142"/>
    </location>
</feature>
<feature type="region of interest" description="Disordered" evidence="2">
    <location>
        <begin position="1"/>
        <end position="22"/>
    </location>
</feature>
<dbReference type="InterPro" id="IPR003594">
    <property type="entry name" value="HATPase_dom"/>
</dbReference>
<dbReference type="EMBL" id="JAVREY010000071">
    <property type="protein sequence ID" value="MDT0468329.1"/>
    <property type="molecule type" value="Genomic_DNA"/>
</dbReference>
<accession>A0ABU2U527</accession>
<keyword evidence="1" id="KW-0723">Serine/threonine-protein kinase</keyword>
<keyword evidence="1" id="KW-0418">Kinase</keyword>
<evidence type="ECO:0000256" key="2">
    <source>
        <dbReference type="SAM" id="MobiDB-lite"/>
    </source>
</evidence>
<dbReference type="PANTHER" id="PTHR35526">
    <property type="entry name" value="ANTI-SIGMA-F FACTOR RSBW-RELATED"/>
    <property type="match status" value="1"/>
</dbReference>
<dbReference type="Gene3D" id="3.30.565.10">
    <property type="entry name" value="Histidine kinase-like ATPase, C-terminal domain"/>
    <property type="match status" value="1"/>
</dbReference>
<organism evidence="4 5">
    <name type="scientific">Streptomyces gibsoniae</name>
    <dbReference type="NCBI Taxonomy" id="3075529"/>
    <lineage>
        <taxon>Bacteria</taxon>
        <taxon>Bacillati</taxon>
        <taxon>Actinomycetota</taxon>
        <taxon>Actinomycetes</taxon>
        <taxon>Kitasatosporales</taxon>
        <taxon>Streptomycetaceae</taxon>
        <taxon>Streptomyces</taxon>
    </lineage>
</organism>
<dbReference type="GO" id="GO:0005524">
    <property type="term" value="F:ATP binding"/>
    <property type="evidence" value="ECO:0007669"/>
    <property type="project" value="UniProtKB-KW"/>
</dbReference>
<comment type="caution">
    <text evidence="4">The sequence shown here is derived from an EMBL/GenBank/DDBJ whole genome shotgun (WGS) entry which is preliminary data.</text>
</comment>
<dbReference type="Proteomes" id="UP001183809">
    <property type="component" value="Unassembled WGS sequence"/>
</dbReference>
<dbReference type="Pfam" id="PF13581">
    <property type="entry name" value="HATPase_c_2"/>
    <property type="match status" value="1"/>
</dbReference>
<keyword evidence="1" id="KW-0808">Transferase</keyword>
<keyword evidence="5" id="KW-1185">Reference proteome</keyword>
<dbReference type="PANTHER" id="PTHR35526:SF3">
    <property type="entry name" value="ANTI-SIGMA-F FACTOR RSBW"/>
    <property type="match status" value="1"/>
</dbReference>
<evidence type="ECO:0000313" key="4">
    <source>
        <dbReference type="EMBL" id="MDT0468329.1"/>
    </source>
</evidence>
<evidence type="ECO:0000259" key="3">
    <source>
        <dbReference type="Pfam" id="PF13581"/>
    </source>
</evidence>
<keyword evidence="4" id="KW-0547">Nucleotide-binding</keyword>
<dbReference type="RefSeq" id="WP_311699775.1">
    <property type="nucleotide sequence ID" value="NZ_JAVREY010000071.1"/>
</dbReference>
<gene>
    <name evidence="4" type="ORF">RM764_35960</name>
</gene>
<evidence type="ECO:0000256" key="1">
    <source>
        <dbReference type="ARBA" id="ARBA00022527"/>
    </source>
</evidence>
<reference evidence="5" key="1">
    <citation type="submission" date="2023-07" db="EMBL/GenBank/DDBJ databases">
        <title>30 novel species of actinomycetes from the DSMZ collection.</title>
        <authorList>
            <person name="Nouioui I."/>
        </authorList>
    </citation>
    <scope>NUCLEOTIDE SEQUENCE [LARGE SCALE GENOMIC DNA]</scope>
    <source>
        <strain evidence="5">DSM 41699</strain>
    </source>
</reference>
<evidence type="ECO:0000313" key="5">
    <source>
        <dbReference type="Proteomes" id="UP001183809"/>
    </source>
</evidence>
<dbReference type="CDD" id="cd16936">
    <property type="entry name" value="HATPase_RsbW-like"/>
    <property type="match status" value="1"/>
</dbReference>